<organism evidence="2 3">
    <name type="scientific">Paraphoma chrysanthemicola</name>
    <dbReference type="NCBI Taxonomy" id="798071"/>
    <lineage>
        <taxon>Eukaryota</taxon>
        <taxon>Fungi</taxon>
        <taxon>Dikarya</taxon>
        <taxon>Ascomycota</taxon>
        <taxon>Pezizomycotina</taxon>
        <taxon>Dothideomycetes</taxon>
        <taxon>Pleosporomycetidae</taxon>
        <taxon>Pleosporales</taxon>
        <taxon>Pleosporineae</taxon>
        <taxon>Phaeosphaeriaceae</taxon>
        <taxon>Paraphoma</taxon>
    </lineage>
</organism>
<protein>
    <submittedName>
        <fullName evidence="2">Uncharacterized protein</fullName>
    </submittedName>
</protein>
<keyword evidence="3" id="KW-1185">Reference proteome</keyword>
<feature type="region of interest" description="Disordered" evidence="1">
    <location>
        <begin position="106"/>
        <end position="201"/>
    </location>
</feature>
<accession>A0A8K0VT58</accession>
<evidence type="ECO:0000313" key="2">
    <source>
        <dbReference type="EMBL" id="KAH7070867.1"/>
    </source>
</evidence>
<dbReference type="Proteomes" id="UP000813461">
    <property type="component" value="Unassembled WGS sequence"/>
</dbReference>
<comment type="caution">
    <text evidence="2">The sequence shown here is derived from an EMBL/GenBank/DDBJ whole genome shotgun (WGS) entry which is preliminary data.</text>
</comment>
<evidence type="ECO:0000256" key="1">
    <source>
        <dbReference type="SAM" id="MobiDB-lite"/>
    </source>
</evidence>
<gene>
    <name evidence="2" type="ORF">FB567DRAFT_612887</name>
</gene>
<reference evidence="2" key="1">
    <citation type="journal article" date="2021" name="Nat. Commun.">
        <title>Genetic determinants of endophytism in the Arabidopsis root mycobiome.</title>
        <authorList>
            <person name="Mesny F."/>
            <person name="Miyauchi S."/>
            <person name="Thiergart T."/>
            <person name="Pickel B."/>
            <person name="Atanasova L."/>
            <person name="Karlsson M."/>
            <person name="Huettel B."/>
            <person name="Barry K.W."/>
            <person name="Haridas S."/>
            <person name="Chen C."/>
            <person name="Bauer D."/>
            <person name="Andreopoulos W."/>
            <person name="Pangilinan J."/>
            <person name="LaButti K."/>
            <person name="Riley R."/>
            <person name="Lipzen A."/>
            <person name="Clum A."/>
            <person name="Drula E."/>
            <person name="Henrissat B."/>
            <person name="Kohler A."/>
            <person name="Grigoriev I.V."/>
            <person name="Martin F.M."/>
            <person name="Hacquard S."/>
        </authorList>
    </citation>
    <scope>NUCLEOTIDE SEQUENCE</scope>
    <source>
        <strain evidence="2">MPI-SDFR-AT-0120</strain>
    </source>
</reference>
<evidence type="ECO:0000313" key="3">
    <source>
        <dbReference type="Proteomes" id="UP000813461"/>
    </source>
</evidence>
<name>A0A8K0VT58_9PLEO</name>
<dbReference type="AlphaFoldDB" id="A0A8K0VT58"/>
<sequence>MAQVPGDADRGASLERTQDVSDFCARYPWHVPPQTPPPKSPHVYQHHLALHADELRRRLEVVVAQQHVRTQLYGGDSGEWPPGRTPIERIQQLNADDRSTRECVYRWEPESPTTPPSLRHTPSTTYEATPPTPDDQRPPALDTAAPGSRKRNFDHHAARFFHHPSSPLRTNAPRSSEPPGIQLDQGATPLLGSGDPNDLEDTKQLTSAQRVHEHLEEGHAKELQYQRYPHRFEDGMVDFGD</sequence>
<proteinExistence type="predicted"/>
<dbReference type="EMBL" id="JAGMVJ010000026">
    <property type="protein sequence ID" value="KAH7070867.1"/>
    <property type="molecule type" value="Genomic_DNA"/>
</dbReference>
<feature type="compositionally biased region" description="Basic residues" evidence="1">
    <location>
        <begin position="148"/>
        <end position="162"/>
    </location>
</feature>